<sequence length="75" mass="8683">MVYETERDLLKDIYITRQAMVRVGKLHGLNHPETLKISRQLDDLLNDLYKPENRHLLLLSDRRSQVAGNGVNIGK</sequence>
<dbReference type="InterPro" id="IPR036638">
    <property type="entry name" value="HLH_DNA-bd_sf"/>
</dbReference>
<evidence type="ECO:0000313" key="2">
    <source>
        <dbReference type="Proteomes" id="UP001596147"/>
    </source>
</evidence>
<accession>A0ABW0LMP4</accession>
<organism evidence="1 2">
    <name type="scientific">Lederbergia graminis</name>
    <dbReference type="NCBI Taxonomy" id="735518"/>
    <lineage>
        <taxon>Bacteria</taxon>
        <taxon>Bacillati</taxon>
        <taxon>Bacillota</taxon>
        <taxon>Bacilli</taxon>
        <taxon>Bacillales</taxon>
        <taxon>Bacillaceae</taxon>
        <taxon>Lederbergia</taxon>
    </lineage>
</organism>
<reference evidence="2" key="1">
    <citation type="journal article" date="2019" name="Int. J. Syst. Evol. Microbiol.">
        <title>The Global Catalogue of Microorganisms (GCM) 10K type strain sequencing project: providing services to taxonomists for standard genome sequencing and annotation.</title>
        <authorList>
            <consortium name="The Broad Institute Genomics Platform"/>
            <consortium name="The Broad Institute Genome Sequencing Center for Infectious Disease"/>
            <person name="Wu L."/>
            <person name="Ma J."/>
        </authorList>
    </citation>
    <scope>NUCLEOTIDE SEQUENCE [LARGE SCALE GENOMIC DNA]</scope>
    <source>
        <strain evidence="2">CGMCC 1.12237</strain>
    </source>
</reference>
<proteinExistence type="predicted"/>
<protein>
    <submittedName>
        <fullName evidence="1">Spo0E family sporulation regulatory protein-aspartic acid phosphatase</fullName>
    </submittedName>
</protein>
<gene>
    <name evidence="1" type="ORF">ACFPM4_16330</name>
</gene>
<dbReference type="Pfam" id="PF09388">
    <property type="entry name" value="SpoOE-like"/>
    <property type="match status" value="1"/>
</dbReference>
<dbReference type="Gene3D" id="4.10.280.10">
    <property type="entry name" value="Helix-loop-helix DNA-binding domain"/>
    <property type="match status" value="1"/>
</dbReference>
<dbReference type="Proteomes" id="UP001596147">
    <property type="component" value="Unassembled WGS sequence"/>
</dbReference>
<keyword evidence="2" id="KW-1185">Reference proteome</keyword>
<evidence type="ECO:0000313" key="1">
    <source>
        <dbReference type="EMBL" id="MFC5466287.1"/>
    </source>
</evidence>
<comment type="caution">
    <text evidence="1">The sequence shown here is derived from an EMBL/GenBank/DDBJ whole genome shotgun (WGS) entry which is preliminary data.</text>
</comment>
<dbReference type="RefSeq" id="WP_144928238.1">
    <property type="nucleotide sequence ID" value="NZ_JBHSMC010000025.1"/>
</dbReference>
<name>A0ABW0LMP4_9BACI</name>
<dbReference type="SUPFAM" id="SSF140500">
    <property type="entry name" value="BAS1536-like"/>
    <property type="match status" value="1"/>
</dbReference>
<dbReference type="EMBL" id="JBHSMC010000025">
    <property type="protein sequence ID" value="MFC5466287.1"/>
    <property type="molecule type" value="Genomic_DNA"/>
</dbReference>
<dbReference type="InterPro" id="IPR037208">
    <property type="entry name" value="Spo0E-like_sf"/>
</dbReference>
<dbReference type="InterPro" id="IPR018540">
    <property type="entry name" value="Spo0E-like"/>
</dbReference>